<name>A0A1D2AIY3_ORNBR</name>
<keyword evidence="1" id="KW-1133">Transmembrane helix</keyword>
<feature type="non-terminal residue" evidence="2">
    <location>
        <position position="1"/>
    </location>
</feature>
<protein>
    <submittedName>
        <fullName evidence="2">Salivary protein with polylysine tail</fullName>
    </submittedName>
</protein>
<evidence type="ECO:0000256" key="1">
    <source>
        <dbReference type="SAM" id="Phobius"/>
    </source>
</evidence>
<feature type="transmembrane region" description="Helical" evidence="1">
    <location>
        <begin position="6"/>
        <end position="28"/>
    </location>
</feature>
<keyword evidence="1" id="KW-0472">Membrane</keyword>
<evidence type="ECO:0000313" key="2">
    <source>
        <dbReference type="EMBL" id="JAT79164.1"/>
    </source>
</evidence>
<dbReference type="AlphaFoldDB" id="A0A1D2AIY3"/>
<reference evidence="2" key="1">
    <citation type="submission" date="2016-07" db="EMBL/GenBank/DDBJ databases">
        <title>Salivary Glands transcriptome analysis on engorged females of Ornithodoros brasiliensis (Acari:Argasidae).</title>
        <authorList>
            <person name="Simons S.M."/>
            <person name="Carvalho E."/>
            <person name="Junqueira-de-Azevedo I."/>
            <person name="Ho P.L."/>
            <person name="Giovanni D."/>
            <person name="Mendonca R."/>
            <person name="Onofrio V."/>
            <person name="Landulfo G."/>
            <person name="Ramirez D."/>
            <person name="Barros-Battesti D."/>
        </authorList>
    </citation>
    <scope>NUCLEOTIDE SEQUENCE</scope>
    <source>
        <strain evidence="2">Female</strain>
        <tissue evidence="2">Salivary gland</tissue>
    </source>
</reference>
<proteinExistence type="predicted"/>
<keyword evidence="1" id="KW-0812">Transmembrane</keyword>
<dbReference type="EMBL" id="GETE01000323">
    <property type="protein sequence ID" value="JAT79164.1"/>
    <property type="molecule type" value="Transcribed_RNA"/>
</dbReference>
<organism evidence="2">
    <name type="scientific">Ornithodoros brasiliensis</name>
    <name type="common">Mouro tick</name>
    <dbReference type="NCBI Taxonomy" id="888526"/>
    <lineage>
        <taxon>Eukaryota</taxon>
        <taxon>Metazoa</taxon>
        <taxon>Ecdysozoa</taxon>
        <taxon>Arthropoda</taxon>
        <taxon>Chelicerata</taxon>
        <taxon>Arachnida</taxon>
        <taxon>Acari</taxon>
        <taxon>Parasitiformes</taxon>
        <taxon>Ixodida</taxon>
        <taxon>Ixodoidea</taxon>
        <taxon>Argasidae</taxon>
        <taxon>Ornithodorinae</taxon>
        <taxon>Ornithodoros</taxon>
    </lineage>
</organism>
<sequence>LFNSLSSSAAIFISLIMSAIMSSVSLMMSTSLLRRLREFSSFFFAIMRSKSEIKADLLNLRPSSSNSSSELETAAGLALLVAALVDGTSFSSSSSPSPSLCISSSPTIFSSSWVLLLSLHRLLRFLLPLLHLVLPLPRSLRFEFHAPRVYPYPFCS</sequence>
<accession>A0A1D2AIY3</accession>